<comment type="caution">
    <text evidence="2">The sequence shown here is derived from an EMBL/GenBank/DDBJ whole genome shotgun (WGS) entry which is preliminary data.</text>
</comment>
<protein>
    <submittedName>
        <fullName evidence="2">Uncharacterized protein</fullName>
    </submittedName>
</protein>
<gene>
    <name evidence="2" type="ORF">KSP39_PZI001554</name>
</gene>
<evidence type="ECO:0000313" key="3">
    <source>
        <dbReference type="Proteomes" id="UP001418222"/>
    </source>
</evidence>
<proteinExistence type="predicted"/>
<accession>A0AAP0GFX3</accession>
<dbReference type="EMBL" id="JBBWWQ010000001">
    <property type="protein sequence ID" value="KAK8957678.1"/>
    <property type="molecule type" value="Genomic_DNA"/>
</dbReference>
<reference evidence="2 3" key="1">
    <citation type="journal article" date="2022" name="Nat. Plants">
        <title>Genomes of leafy and leafless Platanthera orchids illuminate the evolution of mycoheterotrophy.</title>
        <authorList>
            <person name="Li M.H."/>
            <person name="Liu K.W."/>
            <person name="Li Z."/>
            <person name="Lu H.C."/>
            <person name="Ye Q.L."/>
            <person name="Zhang D."/>
            <person name="Wang J.Y."/>
            <person name="Li Y.F."/>
            <person name="Zhong Z.M."/>
            <person name="Liu X."/>
            <person name="Yu X."/>
            <person name="Liu D.K."/>
            <person name="Tu X.D."/>
            <person name="Liu B."/>
            <person name="Hao Y."/>
            <person name="Liao X.Y."/>
            <person name="Jiang Y.T."/>
            <person name="Sun W.H."/>
            <person name="Chen J."/>
            <person name="Chen Y.Q."/>
            <person name="Ai Y."/>
            <person name="Zhai J.W."/>
            <person name="Wu S.S."/>
            <person name="Zhou Z."/>
            <person name="Hsiao Y.Y."/>
            <person name="Wu W.L."/>
            <person name="Chen Y.Y."/>
            <person name="Lin Y.F."/>
            <person name="Hsu J.L."/>
            <person name="Li C.Y."/>
            <person name="Wang Z.W."/>
            <person name="Zhao X."/>
            <person name="Zhong W.Y."/>
            <person name="Ma X.K."/>
            <person name="Ma L."/>
            <person name="Huang J."/>
            <person name="Chen G.Z."/>
            <person name="Huang M.Z."/>
            <person name="Huang L."/>
            <person name="Peng D.H."/>
            <person name="Luo Y.B."/>
            <person name="Zou S.Q."/>
            <person name="Chen S.P."/>
            <person name="Lan S."/>
            <person name="Tsai W.C."/>
            <person name="Van de Peer Y."/>
            <person name="Liu Z.J."/>
        </authorList>
    </citation>
    <scope>NUCLEOTIDE SEQUENCE [LARGE SCALE GENOMIC DNA]</scope>
    <source>
        <strain evidence="2">Lor287</strain>
    </source>
</reference>
<evidence type="ECO:0000313" key="2">
    <source>
        <dbReference type="EMBL" id="KAK8957678.1"/>
    </source>
</evidence>
<organism evidence="2 3">
    <name type="scientific">Platanthera zijinensis</name>
    <dbReference type="NCBI Taxonomy" id="2320716"/>
    <lineage>
        <taxon>Eukaryota</taxon>
        <taxon>Viridiplantae</taxon>
        <taxon>Streptophyta</taxon>
        <taxon>Embryophyta</taxon>
        <taxon>Tracheophyta</taxon>
        <taxon>Spermatophyta</taxon>
        <taxon>Magnoliopsida</taxon>
        <taxon>Liliopsida</taxon>
        <taxon>Asparagales</taxon>
        <taxon>Orchidaceae</taxon>
        <taxon>Orchidoideae</taxon>
        <taxon>Orchideae</taxon>
        <taxon>Orchidinae</taxon>
        <taxon>Platanthera</taxon>
    </lineage>
</organism>
<sequence>MAIYSEHETGIVPTGVDRTLPSLSSSPPPPLANSAGHSPPSLDVPTVSRHR</sequence>
<evidence type="ECO:0000256" key="1">
    <source>
        <dbReference type="SAM" id="MobiDB-lite"/>
    </source>
</evidence>
<dbReference type="AlphaFoldDB" id="A0AAP0GFX3"/>
<name>A0AAP0GFX3_9ASPA</name>
<feature type="region of interest" description="Disordered" evidence="1">
    <location>
        <begin position="1"/>
        <end position="51"/>
    </location>
</feature>
<keyword evidence="3" id="KW-1185">Reference proteome</keyword>
<dbReference type="Proteomes" id="UP001418222">
    <property type="component" value="Unassembled WGS sequence"/>
</dbReference>